<comment type="similarity">
    <text evidence="4">Belongs to the SNF2/RAD54 helicase family. SMARCAL1 subfamily.</text>
</comment>
<gene>
    <name evidence="8" type="ORF">RN001_013608</name>
</gene>
<evidence type="ECO:0008006" key="10">
    <source>
        <dbReference type="Google" id="ProtNLM"/>
    </source>
</evidence>
<keyword evidence="3" id="KW-0539">Nucleus</keyword>
<proteinExistence type="inferred from homology"/>
<dbReference type="InterPro" id="IPR027417">
    <property type="entry name" value="P-loop_NTPase"/>
</dbReference>
<dbReference type="InterPro" id="IPR000330">
    <property type="entry name" value="SNF2_N"/>
</dbReference>
<dbReference type="CDD" id="cd18793">
    <property type="entry name" value="SF2_C_SNF"/>
    <property type="match status" value="1"/>
</dbReference>
<evidence type="ECO:0000259" key="6">
    <source>
        <dbReference type="PROSITE" id="PS51194"/>
    </source>
</evidence>
<dbReference type="Gene3D" id="3.40.50.300">
    <property type="entry name" value="P-loop containing nucleotide triphosphate hydrolases"/>
    <property type="match status" value="1"/>
</dbReference>
<dbReference type="EMBL" id="JARPUR010000006">
    <property type="protein sequence ID" value="KAK4874248.1"/>
    <property type="molecule type" value="Genomic_DNA"/>
</dbReference>
<dbReference type="InterPro" id="IPR001650">
    <property type="entry name" value="Helicase_C-like"/>
</dbReference>
<keyword evidence="9" id="KW-1185">Reference proteome</keyword>
<name>A0AAN7QDC1_9COLE</name>
<evidence type="ECO:0000256" key="2">
    <source>
        <dbReference type="ARBA" id="ARBA00022801"/>
    </source>
</evidence>
<dbReference type="Pfam" id="PF00176">
    <property type="entry name" value="SNF2-rel_dom"/>
    <property type="match status" value="1"/>
</dbReference>
<dbReference type="AlphaFoldDB" id="A0AAN7QDC1"/>
<evidence type="ECO:0000259" key="7">
    <source>
        <dbReference type="PROSITE" id="PS51467"/>
    </source>
</evidence>
<dbReference type="CDD" id="cd18010">
    <property type="entry name" value="DEXHc_HARP_SMARCAL1"/>
    <property type="match status" value="1"/>
</dbReference>
<evidence type="ECO:0000256" key="3">
    <source>
        <dbReference type="ARBA" id="ARBA00023242"/>
    </source>
</evidence>
<dbReference type="Proteomes" id="UP001353858">
    <property type="component" value="Unassembled WGS sequence"/>
</dbReference>
<evidence type="ECO:0000313" key="9">
    <source>
        <dbReference type="Proteomes" id="UP001353858"/>
    </source>
</evidence>
<dbReference type="Gene3D" id="3.40.50.10810">
    <property type="entry name" value="Tandem AAA-ATPase domain"/>
    <property type="match status" value="1"/>
</dbReference>
<protein>
    <recommendedName>
        <fullName evidence="10">SWI/SNF-related matrix-associated actin-dependent regulator of chromatin subfamily A-like protein 1</fullName>
    </recommendedName>
</protein>
<dbReference type="SUPFAM" id="SSF52540">
    <property type="entry name" value="P-loop containing nucleoside triphosphate hydrolases"/>
    <property type="match status" value="2"/>
</dbReference>
<dbReference type="InterPro" id="IPR038718">
    <property type="entry name" value="SNF2-like_sf"/>
</dbReference>
<dbReference type="InterPro" id="IPR049730">
    <property type="entry name" value="SNF2/RAD54-like_C"/>
</dbReference>
<evidence type="ECO:0000256" key="1">
    <source>
        <dbReference type="ARBA" id="ARBA00004123"/>
    </source>
</evidence>
<dbReference type="SMART" id="SM00490">
    <property type="entry name" value="HELICc"/>
    <property type="match status" value="1"/>
</dbReference>
<keyword evidence="2" id="KW-0378">Hydrolase</keyword>
<reference evidence="9" key="1">
    <citation type="submission" date="2023-01" db="EMBL/GenBank/DDBJ databases">
        <title>Key to firefly adult light organ development and bioluminescence: homeobox transcription factors regulate luciferase expression and transportation to peroxisome.</title>
        <authorList>
            <person name="Fu X."/>
        </authorList>
    </citation>
    <scope>NUCLEOTIDE SEQUENCE [LARGE SCALE GENOMIC DNA]</scope>
</reference>
<dbReference type="PANTHER" id="PTHR45766:SF6">
    <property type="entry name" value="SWI_SNF-RELATED MATRIX-ASSOCIATED ACTIN-DEPENDENT REGULATOR OF CHROMATIN SUBFAMILY A-LIKE PROTEIN 1"/>
    <property type="match status" value="1"/>
</dbReference>
<dbReference type="PROSITE" id="PS51194">
    <property type="entry name" value="HELICASE_CTER"/>
    <property type="match status" value="1"/>
</dbReference>
<feature type="domain" description="Helicase C-terminal" evidence="6">
    <location>
        <begin position="468"/>
        <end position="625"/>
    </location>
</feature>
<dbReference type="GO" id="GO:0005524">
    <property type="term" value="F:ATP binding"/>
    <property type="evidence" value="ECO:0007669"/>
    <property type="project" value="InterPro"/>
</dbReference>
<dbReference type="PROSITE" id="PS51467">
    <property type="entry name" value="HARP"/>
    <property type="match status" value="1"/>
</dbReference>
<comment type="caution">
    <text evidence="8">The sequence shown here is derived from an EMBL/GenBank/DDBJ whole genome shotgun (WGS) entry which is preliminary data.</text>
</comment>
<dbReference type="GO" id="GO:0031297">
    <property type="term" value="P:replication fork processing"/>
    <property type="evidence" value="ECO:0007669"/>
    <property type="project" value="TreeGrafter"/>
</dbReference>
<evidence type="ECO:0000313" key="8">
    <source>
        <dbReference type="EMBL" id="KAK4874248.1"/>
    </source>
</evidence>
<dbReference type="PROSITE" id="PS51192">
    <property type="entry name" value="HELICASE_ATP_BIND_1"/>
    <property type="match status" value="1"/>
</dbReference>
<dbReference type="Pfam" id="PF07443">
    <property type="entry name" value="HARP"/>
    <property type="match status" value="1"/>
</dbReference>
<organism evidence="8 9">
    <name type="scientific">Aquatica leii</name>
    <dbReference type="NCBI Taxonomy" id="1421715"/>
    <lineage>
        <taxon>Eukaryota</taxon>
        <taxon>Metazoa</taxon>
        <taxon>Ecdysozoa</taxon>
        <taxon>Arthropoda</taxon>
        <taxon>Hexapoda</taxon>
        <taxon>Insecta</taxon>
        <taxon>Pterygota</taxon>
        <taxon>Neoptera</taxon>
        <taxon>Endopterygota</taxon>
        <taxon>Coleoptera</taxon>
        <taxon>Polyphaga</taxon>
        <taxon>Elateriformia</taxon>
        <taxon>Elateroidea</taxon>
        <taxon>Lampyridae</taxon>
        <taxon>Luciolinae</taxon>
        <taxon>Aquatica</taxon>
    </lineage>
</organism>
<dbReference type="SMART" id="SM00487">
    <property type="entry name" value="DEXDc"/>
    <property type="match status" value="1"/>
</dbReference>
<dbReference type="GO" id="GO:0006281">
    <property type="term" value="P:DNA repair"/>
    <property type="evidence" value="ECO:0007669"/>
    <property type="project" value="TreeGrafter"/>
</dbReference>
<evidence type="ECO:0000256" key="4">
    <source>
        <dbReference type="PROSITE-ProRule" id="PRU00800"/>
    </source>
</evidence>
<comment type="subcellular location">
    <subcellularLocation>
        <location evidence="1">Nucleus</location>
    </subcellularLocation>
</comment>
<dbReference type="GO" id="GO:0016787">
    <property type="term" value="F:hydrolase activity"/>
    <property type="evidence" value="ECO:0007669"/>
    <property type="project" value="UniProtKB-KW"/>
</dbReference>
<accession>A0AAN7QDC1</accession>
<dbReference type="PANTHER" id="PTHR45766">
    <property type="entry name" value="DNA ANNEALING HELICASE AND ENDONUCLEASE ZRANB3 FAMILY MEMBER"/>
    <property type="match status" value="1"/>
</dbReference>
<feature type="domain" description="Helicase ATP-binding" evidence="5">
    <location>
        <begin position="195"/>
        <end position="351"/>
    </location>
</feature>
<evidence type="ECO:0000259" key="5">
    <source>
        <dbReference type="PROSITE" id="PS51192"/>
    </source>
</evidence>
<dbReference type="GO" id="GO:0043596">
    <property type="term" value="C:nuclear replication fork"/>
    <property type="evidence" value="ECO:0007669"/>
    <property type="project" value="TreeGrafter"/>
</dbReference>
<sequence>MQCTAEEIERKRKLAQEKLLNNKIKNTTNNFNHEKPGSVSPFKFKRLNAFTHNKDNLKSPVTKSVNSFSPYNKPKQVLQFYGKNAVVTGTCMLTSENRFVVDLSGYSHLAVEIFKTLKSRSYDAKTRQWEFDLADYDVLFCKLAALQPDVIITKLPVFVVNCCKTSKLDYSNIDLSCIDKELLNVLMPFQVHGVCFGIDKNGRCLIADEMGLGKTFQALAIADYYKEDWPLLIVTTSSMKNEWESTIHKYLPSVSVMHTQYMTSAKDYIGDCKVLIVSYDMMTRCLEKLLERNFKVLIMDESHTIKNFKSKCTKAATELSKKAKRIILLSGTPALSRPSELYQQLALLDDKFFGNFFEFSKRYCDGKTTNFGWDASGKSNLQELEIILAKKFMIRRTKEDVLKALPNKEQQIVELDVNLNQFSEDDRKFLNSLAHKYNRQKKASDKQAALLTFFSETSRIKIPPVCSFVLQTLELRQKFIVFAHHQKMLDAIEKVISKKKLKFIRIDGNTSSTQRKYLIDKFQVNDDYLCALLSITAANAGITLTAAKLVVFAELHWNPSILSQAESRAHRIGQDEKVIVKYLLARGTADDSIWTILQKKQNILKEAGLFKDSFDNLDVTKQDLKTSRNLTISELFNKANGSFNKERTSNSENSVESEFFNDDFDDKFSNVLTPKSNSENIGDSGSVTKSELFNDDFDELLLHHDLENKPSNAGDSMEINFLDDGFDEMLSNVQLNI</sequence>
<dbReference type="Pfam" id="PF00271">
    <property type="entry name" value="Helicase_C"/>
    <property type="match status" value="1"/>
</dbReference>
<dbReference type="InterPro" id="IPR014001">
    <property type="entry name" value="Helicase_ATP-bd"/>
</dbReference>
<feature type="domain" description="HARP" evidence="7">
    <location>
        <begin position="83"/>
        <end position="156"/>
    </location>
</feature>
<dbReference type="InterPro" id="IPR010003">
    <property type="entry name" value="HARP_dom"/>
</dbReference>